<accession>A0A507QRD0</accession>
<dbReference type="PANTHER" id="PTHR43008">
    <property type="entry name" value="BENZIL REDUCTASE"/>
    <property type="match status" value="1"/>
</dbReference>
<dbReference type="GO" id="GO:0008667">
    <property type="term" value="F:2,3-dihydro-2,3-dihydroxybenzoate dehydrogenase activity"/>
    <property type="evidence" value="ECO:0007669"/>
    <property type="project" value="InterPro"/>
</dbReference>
<comment type="caution">
    <text evidence="3">The sequence shown here is derived from an EMBL/GenBank/DDBJ whole genome shotgun (WGS) entry which is preliminary data.</text>
</comment>
<dbReference type="STRING" id="5098.A0A507QRD0"/>
<name>A0A507QRD0_MONPU</name>
<dbReference type="CDD" id="cd05233">
    <property type="entry name" value="SDR_c"/>
    <property type="match status" value="1"/>
</dbReference>
<feature type="non-terminal residue" evidence="3">
    <location>
        <position position="1"/>
    </location>
</feature>
<dbReference type="InterPro" id="IPR002347">
    <property type="entry name" value="SDR_fam"/>
</dbReference>
<dbReference type="GO" id="GO:0019290">
    <property type="term" value="P:siderophore biosynthetic process"/>
    <property type="evidence" value="ECO:0007669"/>
    <property type="project" value="InterPro"/>
</dbReference>
<dbReference type="Pfam" id="PF13561">
    <property type="entry name" value="adh_short_C2"/>
    <property type="match status" value="1"/>
</dbReference>
<sequence length="117" mass="12186">GRTVGGASGISLSTARVLASRGATLALCDINDHNLQTAAKLCTESGAKAVPTRVVDIRNPKEVDDWIADILKTYGRLDGAANIAGVSQRPGTTGLVDLKDTSDEFWEFVLGVNATGT</sequence>
<dbReference type="Gene3D" id="3.40.50.720">
    <property type="entry name" value="NAD(P)-binding Rossmann-like Domain"/>
    <property type="match status" value="1"/>
</dbReference>
<dbReference type="GO" id="GO:0016616">
    <property type="term" value="F:oxidoreductase activity, acting on the CH-OH group of donors, NAD or NADP as acceptor"/>
    <property type="evidence" value="ECO:0007669"/>
    <property type="project" value="UniProtKB-ARBA"/>
</dbReference>
<dbReference type="GO" id="GO:0050664">
    <property type="term" value="F:oxidoreductase activity, acting on NAD(P)H, oxygen as acceptor"/>
    <property type="evidence" value="ECO:0007669"/>
    <property type="project" value="TreeGrafter"/>
</dbReference>
<evidence type="ECO:0000313" key="4">
    <source>
        <dbReference type="Proteomes" id="UP000319663"/>
    </source>
</evidence>
<dbReference type="AlphaFoldDB" id="A0A507QRD0"/>
<gene>
    <name evidence="3" type="ORF">MPDQ_001581</name>
</gene>
<evidence type="ECO:0000256" key="2">
    <source>
        <dbReference type="ARBA" id="ARBA00023002"/>
    </source>
</evidence>
<comment type="similarity">
    <text evidence="1">Belongs to the short-chain dehydrogenases/reductases (SDR) family.</text>
</comment>
<reference evidence="3 4" key="1">
    <citation type="submission" date="2019-06" db="EMBL/GenBank/DDBJ databases">
        <title>Wine fermentation using esterase from Monascus purpureus.</title>
        <authorList>
            <person name="Geng C."/>
            <person name="Zhang Y."/>
        </authorList>
    </citation>
    <scope>NUCLEOTIDE SEQUENCE [LARGE SCALE GENOMIC DNA]</scope>
    <source>
        <strain evidence="3">HQ1</strain>
    </source>
</reference>
<dbReference type="EMBL" id="VIFY01000142">
    <property type="protein sequence ID" value="TQB69672.1"/>
    <property type="molecule type" value="Genomic_DNA"/>
</dbReference>
<dbReference type="Proteomes" id="UP000319663">
    <property type="component" value="Unassembled WGS sequence"/>
</dbReference>
<evidence type="ECO:0000256" key="1">
    <source>
        <dbReference type="ARBA" id="ARBA00006484"/>
    </source>
</evidence>
<keyword evidence="2" id="KW-0560">Oxidoreductase</keyword>
<dbReference type="SUPFAM" id="SSF51735">
    <property type="entry name" value="NAD(P)-binding Rossmann-fold domains"/>
    <property type="match status" value="1"/>
</dbReference>
<dbReference type="InterPro" id="IPR003560">
    <property type="entry name" value="DHB_DH"/>
</dbReference>
<evidence type="ECO:0000313" key="3">
    <source>
        <dbReference type="EMBL" id="TQB69672.1"/>
    </source>
</evidence>
<keyword evidence="4" id="KW-1185">Reference proteome</keyword>
<organism evidence="3 4">
    <name type="scientific">Monascus purpureus</name>
    <name type="common">Red mold</name>
    <name type="synonym">Monascus anka</name>
    <dbReference type="NCBI Taxonomy" id="5098"/>
    <lineage>
        <taxon>Eukaryota</taxon>
        <taxon>Fungi</taxon>
        <taxon>Dikarya</taxon>
        <taxon>Ascomycota</taxon>
        <taxon>Pezizomycotina</taxon>
        <taxon>Eurotiomycetes</taxon>
        <taxon>Eurotiomycetidae</taxon>
        <taxon>Eurotiales</taxon>
        <taxon>Aspergillaceae</taxon>
        <taxon>Monascus</taxon>
    </lineage>
</organism>
<dbReference type="InterPro" id="IPR036291">
    <property type="entry name" value="NAD(P)-bd_dom_sf"/>
</dbReference>
<proteinExistence type="inferred from homology"/>
<dbReference type="PRINTS" id="PR01397">
    <property type="entry name" value="DHBDHDRGNASE"/>
</dbReference>
<protein>
    <submittedName>
        <fullName evidence="3">Uncharacterized protein</fullName>
    </submittedName>
</protein>
<dbReference type="PANTHER" id="PTHR43008:SF7">
    <property type="entry name" value="SHORT CHAIN DEHYDROGENASE_REDUCTASE (AFU_ORTHOLOGUE AFUA_2G00830)"/>
    <property type="match status" value="1"/>
</dbReference>